<reference evidence="1 2" key="1">
    <citation type="submission" date="2021-01" db="EMBL/GenBank/DDBJ databases">
        <title>WGS of actinomycetes isolated from Thailand.</title>
        <authorList>
            <person name="Thawai C."/>
        </authorList>
    </citation>
    <scope>NUCLEOTIDE SEQUENCE [LARGE SCALE GENOMIC DNA]</scope>
    <source>
        <strain evidence="1 2">LPG 2</strain>
    </source>
</reference>
<accession>A0ABS1MAS0</accession>
<proteinExistence type="predicted"/>
<comment type="caution">
    <text evidence="1">The sequence shown here is derived from an EMBL/GenBank/DDBJ whole genome shotgun (WGS) entry which is preliminary data.</text>
</comment>
<protein>
    <recommendedName>
        <fullName evidence="3">Resolvase/invertase-type recombinase catalytic domain-containing protein</fullName>
    </recommendedName>
</protein>
<dbReference type="RefSeq" id="WP_201950045.1">
    <property type="nucleotide sequence ID" value="NZ_JAERRJ010000008.1"/>
</dbReference>
<gene>
    <name evidence="1" type="ORF">JK358_22860</name>
</gene>
<sequence length="109" mass="11771">MTTYVVGFLRKDISGESWAADQDNIHALAAQYGWSIVLLYYGDSDRPGGAVINRLMNLAYNEGVNEIIAPSATHFDDGDISALIKFADVICADTGVRYTIPLDGDPADS</sequence>
<evidence type="ECO:0008006" key="3">
    <source>
        <dbReference type="Google" id="ProtNLM"/>
    </source>
</evidence>
<evidence type="ECO:0000313" key="2">
    <source>
        <dbReference type="Proteomes" id="UP000602198"/>
    </source>
</evidence>
<evidence type="ECO:0000313" key="1">
    <source>
        <dbReference type="EMBL" id="MBL1077245.1"/>
    </source>
</evidence>
<dbReference type="Proteomes" id="UP000602198">
    <property type="component" value="Unassembled WGS sequence"/>
</dbReference>
<name>A0ABS1MAS0_9NOCA</name>
<keyword evidence="2" id="KW-1185">Reference proteome</keyword>
<organism evidence="1 2">
    <name type="scientific">Nocardia acididurans</name>
    <dbReference type="NCBI Taxonomy" id="2802282"/>
    <lineage>
        <taxon>Bacteria</taxon>
        <taxon>Bacillati</taxon>
        <taxon>Actinomycetota</taxon>
        <taxon>Actinomycetes</taxon>
        <taxon>Mycobacteriales</taxon>
        <taxon>Nocardiaceae</taxon>
        <taxon>Nocardia</taxon>
    </lineage>
</organism>
<dbReference type="EMBL" id="JAERRJ010000008">
    <property type="protein sequence ID" value="MBL1077245.1"/>
    <property type="molecule type" value="Genomic_DNA"/>
</dbReference>